<evidence type="ECO:0000256" key="4">
    <source>
        <dbReference type="ARBA" id="ARBA00012982"/>
    </source>
</evidence>
<sequence length="287" mass="32332">MRLFVNQLTVLDFSYLHSIRGLVGESWQVDIELEGGLDEQGMVLDFGDVKRQVKQLIDDSFDHRLLLPADYSGLQTSGNELTFQLQNGTRIRHRGPAESLQFIAGPEITPENVAQAIHQALLPSLPGNVHTVSLKLYPEAIEGPWYQYSHGLKHHCGNCQRIAHGHRSRIEIQRNGQRDQALEKHWAAVFHDIYIGTEEDMVAITSHNDRTCFRFSYTAEQGDFELELPADRCYLIQTESTVENIARHIREMLEQKFPGEHFVVRAFEGIGKGAISETSSGQALAAG</sequence>
<proteinExistence type="inferred from homology"/>
<accession>A0A831WE47</accession>
<dbReference type="SUPFAM" id="SSF55620">
    <property type="entry name" value="Tetrahydrobiopterin biosynthesis enzymes-like"/>
    <property type="match status" value="2"/>
</dbReference>
<dbReference type="AlphaFoldDB" id="A0A831WE47"/>
<evidence type="ECO:0000313" key="11">
    <source>
        <dbReference type="EMBL" id="HEC05211.1"/>
    </source>
</evidence>
<keyword evidence="7" id="KW-0862">Zinc</keyword>
<evidence type="ECO:0000256" key="9">
    <source>
        <dbReference type="ARBA" id="ARBA00031449"/>
    </source>
</evidence>
<evidence type="ECO:0000256" key="5">
    <source>
        <dbReference type="ARBA" id="ARBA00018141"/>
    </source>
</evidence>
<dbReference type="GO" id="GO:0046872">
    <property type="term" value="F:metal ion binding"/>
    <property type="evidence" value="ECO:0007669"/>
    <property type="project" value="UniProtKB-KW"/>
</dbReference>
<dbReference type="Proteomes" id="UP000886339">
    <property type="component" value="Unassembled WGS sequence"/>
</dbReference>
<evidence type="ECO:0000256" key="7">
    <source>
        <dbReference type="ARBA" id="ARBA00022833"/>
    </source>
</evidence>
<evidence type="ECO:0000256" key="2">
    <source>
        <dbReference type="ARBA" id="ARBA00005061"/>
    </source>
</evidence>
<reference evidence="11" key="1">
    <citation type="journal article" date="2020" name="mSystems">
        <title>Genome- and Community-Level Interaction Insights into Carbon Utilization and Element Cycling Functions of Hydrothermarchaeota in Hydrothermal Sediment.</title>
        <authorList>
            <person name="Zhou Z."/>
            <person name="Liu Y."/>
            <person name="Xu W."/>
            <person name="Pan J."/>
            <person name="Luo Z.H."/>
            <person name="Li M."/>
        </authorList>
    </citation>
    <scope>NUCLEOTIDE SEQUENCE [LARGE SCALE GENOMIC DNA]</scope>
    <source>
        <strain evidence="11">HyVt-458</strain>
    </source>
</reference>
<dbReference type="Pfam" id="PF01242">
    <property type="entry name" value="PTPS"/>
    <property type="match status" value="2"/>
</dbReference>
<dbReference type="PANTHER" id="PTHR12589">
    <property type="entry name" value="PYRUVOYL TETRAHYDROBIOPTERIN SYNTHASE"/>
    <property type="match status" value="1"/>
</dbReference>
<name>A0A831WE47_9GAMM</name>
<keyword evidence="8" id="KW-0456">Lyase</keyword>
<evidence type="ECO:0000256" key="1">
    <source>
        <dbReference type="ARBA" id="ARBA00001947"/>
    </source>
</evidence>
<dbReference type="Gene3D" id="3.30.479.10">
    <property type="entry name" value="6-pyruvoyl tetrahydropterin synthase/QueD"/>
    <property type="match status" value="2"/>
</dbReference>
<dbReference type="InterPro" id="IPR038418">
    <property type="entry name" value="6-PTP_synth/QueD_sf"/>
</dbReference>
<evidence type="ECO:0000256" key="6">
    <source>
        <dbReference type="ARBA" id="ARBA00022723"/>
    </source>
</evidence>
<organism evidence="11">
    <name type="scientific">Thiolapillus brandeum</name>
    <dbReference type="NCBI Taxonomy" id="1076588"/>
    <lineage>
        <taxon>Bacteria</taxon>
        <taxon>Pseudomonadati</taxon>
        <taxon>Pseudomonadota</taxon>
        <taxon>Gammaproteobacteria</taxon>
        <taxon>Chromatiales</taxon>
        <taxon>Sedimenticolaceae</taxon>
        <taxon>Thiolapillus</taxon>
    </lineage>
</organism>
<dbReference type="EC" id="4.1.2.50" evidence="4"/>
<comment type="cofactor">
    <cofactor evidence="1">
        <name>Zn(2+)</name>
        <dbReference type="ChEBI" id="CHEBI:29105"/>
    </cofactor>
</comment>
<comment type="caution">
    <text evidence="11">The sequence shown here is derived from an EMBL/GenBank/DDBJ whole genome shotgun (WGS) entry which is preliminary data.</text>
</comment>
<dbReference type="UniPathway" id="UPA00391"/>
<evidence type="ECO:0000256" key="8">
    <source>
        <dbReference type="ARBA" id="ARBA00023239"/>
    </source>
</evidence>
<protein>
    <recommendedName>
        <fullName evidence="5">6-carboxy-5,6,7,8-tetrahydropterin synthase</fullName>
        <ecNumber evidence="4">4.1.2.50</ecNumber>
    </recommendedName>
    <alternativeName>
        <fullName evidence="9">Queuosine biosynthesis protein QueD</fullName>
    </alternativeName>
</protein>
<dbReference type="InterPro" id="IPR007115">
    <property type="entry name" value="6-PTP_synth/QueD"/>
</dbReference>
<evidence type="ECO:0000256" key="3">
    <source>
        <dbReference type="ARBA" id="ARBA00008900"/>
    </source>
</evidence>
<keyword evidence="6" id="KW-0479">Metal-binding</keyword>
<comment type="similarity">
    <text evidence="3">Belongs to the PTPS family. QueD subfamily.</text>
</comment>
<dbReference type="EMBL" id="DRLF01000001">
    <property type="protein sequence ID" value="HEC05211.1"/>
    <property type="molecule type" value="Genomic_DNA"/>
</dbReference>
<evidence type="ECO:0000256" key="10">
    <source>
        <dbReference type="ARBA" id="ARBA00048807"/>
    </source>
</evidence>
<comment type="pathway">
    <text evidence="2">Purine metabolism; 7-cyano-7-deazaguanine biosynthesis.</text>
</comment>
<comment type="catalytic activity">
    <reaction evidence="10">
        <text>7,8-dihydroneopterin 3'-triphosphate + H2O = 6-carboxy-5,6,7,8-tetrahydropterin + triphosphate + acetaldehyde + 2 H(+)</text>
        <dbReference type="Rhea" id="RHEA:27966"/>
        <dbReference type="ChEBI" id="CHEBI:15343"/>
        <dbReference type="ChEBI" id="CHEBI:15377"/>
        <dbReference type="ChEBI" id="CHEBI:15378"/>
        <dbReference type="ChEBI" id="CHEBI:18036"/>
        <dbReference type="ChEBI" id="CHEBI:58462"/>
        <dbReference type="ChEBI" id="CHEBI:61032"/>
        <dbReference type="EC" id="4.1.2.50"/>
    </reaction>
</comment>
<gene>
    <name evidence="11" type="ORF">ENJ12_00025</name>
</gene>
<dbReference type="PANTHER" id="PTHR12589:SF7">
    <property type="entry name" value="6-PYRUVOYL TETRAHYDROBIOPTERIN SYNTHASE"/>
    <property type="match status" value="1"/>
</dbReference>
<dbReference type="GO" id="GO:0070497">
    <property type="term" value="F:6-carboxytetrahydropterin synthase activity"/>
    <property type="evidence" value="ECO:0007669"/>
    <property type="project" value="UniProtKB-EC"/>
</dbReference>